<organism evidence="1 2">
    <name type="scientific">Microcella alkalica</name>
    <dbReference type="NCBI Taxonomy" id="355930"/>
    <lineage>
        <taxon>Bacteria</taxon>
        <taxon>Bacillati</taxon>
        <taxon>Actinomycetota</taxon>
        <taxon>Actinomycetes</taxon>
        <taxon>Micrococcales</taxon>
        <taxon>Microbacteriaceae</taxon>
        <taxon>Microcella</taxon>
    </lineage>
</organism>
<dbReference type="AlphaFoldDB" id="A0A839E275"/>
<dbReference type="EMBL" id="JACGWX010000001">
    <property type="protein sequence ID" value="MBA8846461.1"/>
    <property type="molecule type" value="Genomic_DNA"/>
</dbReference>
<proteinExistence type="predicted"/>
<name>A0A839E275_9MICO</name>
<sequence length="194" mass="21898">MRWDHLFDDLAAQLEHELRAEEADLEHEEERLRLGRLAIRDRIAALQRAADPGARRVRYRSRSGEVHSLRPLTVGRDWMAGDLDDRSGTQGVVPFSAIEALLIDRAHVAESLAASPEAPILAARLGIAFLLRDLCRRRTPLTVETTTTSVTGTIDRVGRDHFDVAVHELDTPRRERDVDHVRVIALDQVLVLRL</sequence>
<evidence type="ECO:0000313" key="2">
    <source>
        <dbReference type="Proteomes" id="UP000585905"/>
    </source>
</evidence>
<comment type="caution">
    <text evidence="1">The sequence shown here is derived from an EMBL/GenBank/DDBJ whole genome shotgun (WGS) entry which is preliminary data.</text>
</comment>
<protein>
    <submittedName>
        <fullName evidence="1">Uncharacterized protein</fullName>
    </submittedName>
</protein>
<accession>A0A839E275</accession>
<dbReference type="RefSeq" id="WP_182489068.1">
    <property type="nucleotide sequence ID" value="NZ_BAAAOV010000003.1"/>
</dbReference>
<evidence type="ECO:0000313" key="1">
    <source>
        <dbReference type="EMBL" id="MBA8846461.1"/>
    </source>
</evidence>
<dbReference type="Proteomes" id="UP000585905">
    <property type="component" value="Unassembled WGS sequence"/>
</dbReference>
<reference evidence="1 2" key="1">
    <citation type="submission" date="2020-07" db="EMBL/GenBank/DDBJ databases">
        <title>Sequencing the genomes of 1000 actinobacteria strains.</title>
        <authorList>
            <person name="Klenk H.-P."/>
        </authorList>
    </citation>
    <scope>NUCLEOTIDE SEQUENCE [LARGE SCALE GENOMIC DNA]</scope>
    <source>
        <strain evidence="1 2">DSM 19663</strain>
    </source>
</reference>
<keyword evidence="2" id="KW-1185">Reference proteome</keyword>
<gene>
    <name evidence="1" type="ORF">FHX53_000025</name>
</gene>